<dbReference type="Proteomes" id="UP000366872">
    <property type="component" value="Unassembled WGS sequence"/>
</dbReference>
<accession>A0A6C2TYT0</accession>
<feature type="chain" id="PRO_5025419548" description="Lipoprotein" evidence="1">
    <location>
        <begin position="18"/>
        <end position="51"/>
    </location>
</feature>
<gene>
    <name evidence="2" type="ORF">PDESU_01394</name>
</gene>
<protein>
    <recommendedName>
        <fullName evidence="4">Lipoprotein</fullName>
    </recommendedName>
</protein>
<dbReference type="PROSITE" id="PS51257">
    <property type="entry name" value="PROKAR_LIPOPROTEIN"/>
    <property type="match status" value="1"/>
</dbReference>
<reference evidence="2 3" key="1">
    <citation type="submission" date="2019-04" db="EMBL/GenBank/DDBJ databases">
        <authorList>
            <person name="Van Vliet M D."/>
        </authorList>
    </citation>
    <scope>NUCLEOTIDE SEQUENCE [LARGE SCALE GENOMIC DNA]</scope>
    <source>
        <strain evidence="2 3">F1</strain>
    </source>
</reference>
<dbReference type="EMBL" id="CAAHFG010000001">
    <property type="protein sequence ID" value="VGO12840.1"/>
    <property type="molecule type" value="Genomic_DNA"/>
</dbReference>
<keyword evidence="1" id="KW-0732">Signal</keyword>
<proteinExistence type="predicted"/>
<feature type="signal peptide" evidence="1">
    <location>
        <begin position="1"/>
        <end position="17"/>
    </location>
</feature>
<evidence type="ECO:0000313" key="2">
    <source>
        <dbReference type="EMBL" id="VGO12840.1"/>
    </source>
</evidence>
<dbReference type="RefSeq" id="WP_168442045.1">
    <property type="nucleotide sequence ID" value="NZ_CAAHFG010000001.1"/>
</dbReference>
<sequence length="51" mass="5894">MKIIAMVVILFSLFSVMTGCQSRKAEKEAYYEEGKMDEQVQSWKTKPGGRY</sequence>
<evidence type="ECO:0000256" key="1">
    <source>
        <dbReference type="SAM" id="SignalP"/>
    </source>
</evidence>
<organism evidence="2 3">
    <name type="scientific">Pontiella desulfatans</name>
    <dbReference type="NCBI Taxonomy" id="2750659"/>
    <lineage>
        <taxon>Bacteria</taxon>
        <taxon>Pseudomonadati</taxon>
        <taxon>Kiritimatiellota</taxon>
        <taxon>Kiritimatiellia</taxon>
        <taxon>Kiritimatiellales</taxon>
        <taxon>Pontiellaceae</taxon>
        <taxon>Pontiella</taxon>
    </lineage>
</organism>
<dbReference type="AlphaFoldDB" id="A0A6C2TYT0"/>
<name>A0A6C2TYT0_PONDE</name>
<evidence type="ECO:0000313" key="3">
    <source>
        <dbReference type="Proteomes" id="UP000366872"/>
    </source>
</evidence>
<evidence type="ECO:0008006" key="4">
    <source>
        <dbReference type="Google" id="ProtNLM"/>
    </source>
</evidence>
<keyword evidence="3" id="KW-1185">Reference proteome</keyword>